<name>A0A1T5GG78_9SPHN</name>
<accession>A0A1T5GG78</accession>
<proteinExistence type="predicted"/>
<dbReference type="InterPro" id="IPR011971">
    <property type="entry name" value="CHP02284"/>
</dbReference>
<evidence type="ECO:0000256" key="1">
    <source>
        <dbReference type="SAM" id="MobiDB-lite"/>
    </source>
</evidence>
<organism evidence="3 4">
    <name type="scientific">Rhizorhabdus histidinilytica</name>
    <dbReference type="NCBI Taxonomy" id="439228"/>
    <lineage>
        <taxon>Bacteria</taxon>
        <taxon>Pseudomonadati</taxon>
        <taxon>Pseudomonadota</taxon>
        <taxon>Alphaproteobacteria</taxon>
        <taxon>Sphingomonadales</taxon>
        <taxon>Sphingomonadaceae</taxon>
        <taxon>Rhizorhabdus</taxon>
    </lineage>
</organism>
<gene>
    <name evidence="3" type="ORF">SAMN06295920_11477</name>
</gene>
<dbReference type="InterPro" id="IPR012347">
    <property type="entry name" value="Ferritin-like"/>
</dbReference>
<dbReference type="AlphaFoldDB" id="A0A1T5GG78"/>
<feature type="region of interest" description="Disordered" evidence="1">
    <location>
        <begin position="130"/>
        <end position="150"/>
    </location>
</feature>
<dbReference type="InterPro" id="IPR016920">
    <property type="entry name" value="UCP029477"/>
</dbReference>
<dbReference type="STRING" id="439228.SAMN06295920_11477"/>
<sequence length="150" mass="16912">MASDDDVSTLNTLIKTTIDSIRGFEDAIEDDESGKFADIFRDFASDRRRVVSLLQDEVRRRGGTPEDEGSFAAAAHRTFMDLRQVFTTQNDRAVIEEVERGEDYLKEKYETALADTDLSPDSRSVIQQAYQSVREGHDRASALKHSYAAD</sequence>
<dbReference type="EMBL" id="FUYM01000014">
    <property type="protein sequence ID" value="SKC07392.1"/>
    <property type="molecule type" value="Genomic_DNA"/>
</dbReference>
<evidence type="ECO:0000313" key="3">
    <source>
        <dbReference type="EMBL" id="SKC07392.1"/>
    </source>
</evidence>
<reference evidence="4" key="1">
    <citation type="submission" date="2017-02" db="EMBL/GenBank/DDBJ databases">
        <authorList>
            <person name="Varghese N."/>
            <person name="Submissions S."/>
        </authorList>
    </citation>
    <scope>NUCLEOTIDE SEQUENCE [LARGE SCALE GENOMIC DNA]</scope>
    <source>
        <strain evidence="4">UM2</strain>
    </source>
</reference>
<dbReference type="InterPro" id="IPR019052">
    <property type="entry name" value="DUF2383"/>
</dbReference>
<keyword evidence="4" id="KW-1185">Reference proteome</keyword>
<dbReference type="NCBIfam" id="TIGR02284">
    <property type="entry name" value="PA2169 family four-helix-bundle protein"/>
    <property type="match status" value="1"/>
</dbReference>
<dbReference type="Gene3D" id="1.20.1260.10">
    <property type="match status" value="1"/>
</dbReference>
<evidence type="ECO:0000259" key="2">
    <source>
        <dbReference type="Pfam" id="PF09537"/>
    </source>
</evidence>
<dbReference type="PIRSF" id="PIRSF029477">
    <property type="entry name" value="UCP029477"/>
    <property type="match status" value="1"/>
</dbReference>
<dbReference type="Pfam" id="PF09537">
    <property type="entry name" value="DUF2383"/>
    <property type="match status" value="1"/>
</dbReference>
<dbReference type="RefSeq" id="WP_176152681.1">
    <property type="nucleotide sequence ID" value="NZ_FUYM01000014.1"/>
</dbReference>
<evidence type="ECO:0000313" key="4">
    <source>
        <dbReference type="Proteomes" id="UP000189818"/>
    </source>
</evidence>
<dbReference type="Proteomes" id="UP000189818">
    <property type="component" value="Unassembled WGS sequence"/>
</dbReference>
<feature type="domain" description="DUF2383" evidence="2">
    <location>
        <begin position="7"/>
        <end position="114"/>
    </location>
</feature>
<protein>
    <recommendedName>
        <fullName evidence="2">DUF2383 domain-containing protein</fullName>
    </recommendedName>
</protein>